<feature type="compositionally biased region" description="Low complexity" evidence="6">
    <location>
        <begin position="177"/>
        <end position="186"/>
    </location>
</feature>
<proteinExistence type="predicted"/>
<feature type="region of interest" description="Disordered" evidence="6">
    <location>
        <begin position="166"/>
        <end position="228"/>
    </location>
</feature>
<keyword evidence="9" id="KW-1185">Reference proteome</keyword>
<evidence type="ECO:0000259" key="7">
    <source>
        <dbReference type="PROSITE" id="PS51154"/>
    </source>
</evidence>
<protein>
    <recommendedName>
        <fullName evidence="7">Macro domain-containing protein</fullName>
    </recommendedName>
</protein>
<evidence type="ECO:0000256" key="3">
    <source>
        <dbReference type="ARBA" id="ARBA00022679"/>
    </source>
</evidence>
<dbReference type="PROSITE" id="PS51154">
    <property type="entry name" value="MACRO"/>
    <property type="match status" value="1"/>
</dbReference>
<feature type="domain" description="Macro" evidence="7">
    <location>
        <begin position="421"/>
        <end position="611"/>
    </location>
</feature>
<dbReference type="GO" id="GO:0005737">
    <property type="term" value="C:cytoplasm"/>
    <property type="evidence" value="ECO:0007669"/>
    <property type="project" value="TreeGrafter"/>
</dbReference>
<dbReference type="Proteomes" id="UP001163046">
    <property type="component" value="Unassembled WGS sequence"/>
</dbReference>
<keyword evidence="3" id="KW-0808">Transferase</keyword>
<dbReference type="OrthoDB" id="527344at2759"/>
<keyword evidence="4" id="KW-0520">NAD</keyword>
<evidence type="ECO:0000256" key="6">
    <source>
        <dbReference type="SAM" id="MobiDB-lite"/>
    </source>
</evidence>
<feature type="compositionally biased region" description="Polar residues" evidence="6">
    <location>
        <begin position="101"/>
        <end position="116"/>
    </location>
</feature>
<accession>A0A9W9YIH3</accession>
<name>A0A9W9YIH3_9CNID</name>
<evidence type="ECO:0000313" key="8">
    <source>
        <dbReference type="EMBL" id="KAJ7351747.1"/>
    </source>
</evidence>
<dbReference type="SUPFAM" id="SSF52949">
    <property type="entry name" value="Macro domain-like"/>
    <property type="match status" value="1"/>
</dbReference>
<keyword evidence="5" id="KW-0539">Nucleus</keyword>
<reference evidence="8" key="1">
    <citation type="submission" date="2023-01" db="EMBL/GenBank/DDBJ databases">
        <title>Genome assembly of the deep-sea coral Lophelia pertusa.</title>
        <authorList>
            <person name="Herrera S."/>
            <person name="Cordes E."/>
        </authorList>
    </citation>
    <scope>NUCLEOTIDE SEQUENCE</scope>
    <source>
        <strain evidence="8">USNM1676648</strain>
        <tissue evidence="8">Polyp</tissue>
    </source>
</reference>
<dbReference type="PANTHER" id="PTHR14453:SF67">
    <property type="entry name" value="POLY [ADP-RIBOSE] POLYMERASE"/>
    <property type="match status" value="1"/>
</dbReference>
<dbReference type="InterPro" id="IPR043472">
    <property type="entry name" value="Macro_dom-like"/>
</dbReference>
<dbReference type="GO" id="GO:0016757">
    <property type="term" value="F:glycosyltransferase activity"/>
    <property type="evidence" value="ECO:0007669"/>
    <property type="project" value="UniProtKB-KW"/>
</dbReference>
<dbReference type="Pfam" id="PF01661">
    <property type="entry name" value="Macro"/>
    <property type="match status" value="1"/>
</dbReference>
<evidence type="ECO:0000256" key="5">
    <source>
        <dbReference type="ARBA" id="ARBA00023242"/>
    </source>
</evidence>
<dbReference type="InterPro" id="IPR052056">
    <property type="entry name" value="Mono-ARTD/PARP"/>
</dbReference>
<evidence type="ECO:0000256" key="4">
    <source>
        <dbReference type="ARBA" id="ARBA00023027"/>
    </source>
</evidence>
<keyword evidence="2" id="KW-0328">Glycosyltransferase</keyword>
<organism evidence="8 9">
    <name type="scientific">Desmophyllum pertusum</name>
    <dbReference type="NCBI Taxonomy" id="174260"/>
    <lineage>
        <taxon>Eukaryota</taxon>
        <taxon>Metazoa</taxon>
        <taxon>Cnidaria</taxon>
        <taxon>Anthozoa</taxon>
        <taxon>Hexacorallia</taxon>
        <taxon>Scleractinia</taxon>
        <taxon>Caryophylliina</taxon>
        <taxon>Caryophylliidae</taxon>
        <taxon>Desmophyllum</taxon>
    </lineage>
</organism>
<dbReference type="GO" id="GO:0010629">
    <property type="term" value="P:negative regulation of gene expression"/>
    <property type="evidence" value="ECO:0007669"/>
    <property type="project" value="TreeGrafter"/>
</dbReference>
<comment type="subcellular location">
    <subcellularLocation>
        <location evidence="1">Nucleus</location>
    </subcellularLocation>
</comment>
<dbReference type="AlphaFoldDB" id="A0A9W9YIH3"/>
<dbReference type="InterPro" id="IPR002589">
    <property type="entry name" value="Macro_dom"/>
</dbReference>
<evidence type="ECO:0000313" key="9">
    <source>
        <dbReference type="Proteomes" id="UP001163046"/>
    </source>
</evidence>
<feature type="compositionally biased region" description="Basic and acidic residues" evidence="6">
    <location>
        <begin position="209"/>
        <end position="225"/>
    </location>
</feature>
<gene>
    <name evidence="8" type="ORF">OS493_035688</name>
</gene>
<dbReference type="GO" id="GO:0003714">
    <property type="term" value="F:transcription corepressor activity"/>
    <property type="evidence" value="ECO:0007669"/>
    <property type="project" value="TreeGrafter"/>
</dbReference>
<dbReference type="GO" id="GO:0005634">
    <property type="term" value="C:nucleus"/>
    <property type="evidence" value="ECO:0007669"/>
    <property type="project" value="UniProtKB-SubCell"/>
</dbReference>
<sequence length="648" mass="71956">MVFGKVAGRLDPHTFGASFSSMEAILQTIQAETKVESKKIFDGFVVSGTFGQIQRVHDLLNGHFQQKKLIKPQKKAFTRRECSRSLISDMWTIGHSIPDSKPSTEPTNPRTSTYSLRTIDGAAGRKHHRASSSEKRQINGTKGYTKFERYLGLREGEVHEQLLVSETERANKVDQPDNTTDITTDITSDDSRLSQAKVPDVAGSTSTDGRAKNRDEPESQSDGKNRLTTVIPIFEEGRKKESEARDLKTEAIGDAMIKVHDIGNKNTHGKSRLKEQEKTTQLSDVKTRFTAVVPFVKKQMVREDNKDKAGHLRADDVGGDLQRPLVDLSDNGNTCIETKQHNDVQNRLTPVEKLKMPLEDNKEKIDRARQPKSLSEVPKQNELRFIDNTQDNEVCSLPEIPICIKKSESLSDGKDEYTTEGTSLKYITSTGVTVLLLKGDITSQSMDVLLTPANPTLSYKGGLSKLILEKGGQTIKDECNSIAQTQGQLQDGTTWFTSSGNLPCGVVLHAVLPYWINENENEKTFKHQIHRCLKDGLILASGHRHRSVALPPLGQDWNRIPVDVSAEVITRVIAAFSKGIGPMHSGITAFCIVCEDDATVDVFANEFTSFSFHGEKPYFGIVKPKNELFGAEKNQNTKAREDIAINAK</sequence>
<dbReference type="SMART" id="SM00506">
    <property type="entry name" value="A1pp"/>
    <property type="match status" value="1"/>
</dbReference>
<dbReference type="Gene3D" id="3.40.220.10">
    <property type="entry name" value="Leucine Aminopeptidase, subunit E, domain 1"/>
    <property type="match status" value="1"/>
</dbReference>
<dbReference type="EMBL" id="MU827356">
    <property type="protein sequence ID" value="KAJ7351747.1"/>
    <property type="molecule type" value="Genomic_DNA"/>
</dbReference>
<feature type="region of interest" description="Disordered" evidence="6">
    <location>
        <begin position="93"/>
        <end position="140"/>
    </location>
</feature>
<dbReference type="PANTHER" id="PTHR14453">
    <property type="entry name" value="PARP/ZINC FINGER CCCH TYPE DOMAIN CONTAINING PROTEIN"/>
    <property type="match status" value="1"/>
</dbReference>
<evidence type="ECO:0000256" key="1">
    <source>
        <dbReference type="ARBA" id="ARBA00004123"/>
    </source>
</evidence>
<evidence type="ECO:0000256" key="2">
    <source>
        <dbReference type="ARBA" id="ARBA00022676"/>
    </source>
</evidence>
<feature type="compositionally biased region" description="Basic and acidic residues" evidence="6">
    <location>
        <begin position="166"/>
        <end position="175"/>
    </location>
</feature>
<comment type="caution">
    <text evidence="8">The sequence shown here is derived from an EMBL/GenBank/DDBJ whole genome shotgun (WGS) entry which is preliminary data.</text>
</comment>